<comment type="similarity">
    <text evidence="8">Belongs to the TRAP transporter small permease family.</text>
</comment>
<dbReference type="GO" id="GO:0005886">
    <property type="term" value="C:plasma membrane"/>
    <property type="evidence" value="ECO:0007669"/>
    <property type="project" value="UniProtKB-SubCell"/>
</dbReference>
<comment type="subcellular location">
    <subcellularLocation>
        <location evidence="1">Cell inner membrane</location>
        <topology evidence="1">Multi-pass membrane protein</topology>
    </subcellularLocation>
</comment>
<dbReference type="InterPro" id="IPR007387">
    <property type="entry name" value="TRAP_DctQ"/>
</dbReference>
<feature type="domain" description="Tripartite ATP-independent periplasmic transporters DctQ component" evidence="10">
    <location>
        <begin position="34"/>
        <end position="164"/>
    </location>
</feature>
<feature type="transmembrane region" description="Helical" evidence="9">
    <location>
        <begin position="21"/>
        <end position="46"/>
    </location>
</feature>
<evidence type="ECO:0000313" key="12">
    <source>
        <dbReference type="Proteomes" id="UP000297983"/>
    </source>
</evidence>
<protein>
    <submittedName>
        <fullName evidence="11">TRAP transporter small permease</fullName>
    </submittedName>
</protein>
<proteinExistence type="inferred from homology"/>
<accession>A0A4R9AYY4</accession>
<evidence type="ECO:0000256" key="2">
    <source>
        <dbReference type="ARBA" id="ARBA00022448"/>
    </source>
</evidence>
<evidence type="ECO:0000256" key="6">
    <source>
        <dbReference type="ARBA" id="ARBA00022989"/>
    </source>
</evidence>
<dbReference type="AlphaFoldDB" id="A0A4R9AYY4"/>
<keyword evidence="5 9" id="KW-0812">Transmembrane</keyword>
<keyword evidence="2" id="KW-0813">Transport</keyword>
<keyword evidence="7 9" id="KW-0472">Membrane</keyword>
<evidence type="ECO:0000256" key="1">
    <source>
        <dbReference type="ARBA" id="ARBA00004429"/>
    </source>
</evidence>
<comment type="caution">
    <text evidence="11">The sequence shown here is derived from an EMBL/GenBank/DDBJ whole genome shotgun (WGS) entry which is preliminary data.</text>
</comment>
<evidence type="ECO:0000256" key="7">
    <source>
        <dbReference type="ARBA" id="ARBA00023136"/>
    </source>
</evidence>
<gene>
    <name evidence="11" type="ORF">E3T50_02905</name>
</gene>
<keyword evidence="12" id="KW-1185">Reference proteome</keyword>
<evidence type="ECO:0000256" key="3">
    <source>
        <dbReference type="ARBA" id="ARBA00022475"/>
    </source>
</evidence>
<reference evidence="11 12" key="1">
    <citation type="submission" date="2019-03" db="EMBL/GenBank/DDBJ databases">
        <title>Genomics of glacier-inhabiting Cryobacterium strains.</title>
        <authorList>
            <person name="Liu Q."/>
            <person name="Xin Y.-H."/>
        </authorList>
    </citation>
    <scope>NUCLEOTIDE SEQUENCE [LARGE SCALE GENOMIC DNA]</scope>
    <source>
        <strain evidence="11 12">Hz16</strain>
    </source>
</reference>
<feature type="transmembrane region" description="Helical" evidence="9">
    <location>
        <begin position="58"/>
        <end position="76"/>
    </location>
</feature>
<organism evidence="11 12">
    <name type="scientific">Cryobacterium gelidum</name>
    <dbReference type="NCBI Taxonomy" id="1259164"/>
    <lineage>
        <taxon>Bacteria</taxon>
        <taxon>Bacillati</taxon>
        <taxon>Actinomycetota</taxon>
        <taxon>Actinomycetes</taxon>
        <taxon>Micrococcales</taxon>
        <taxon>Microbacteriaceae</taxon>
        <taxon>Cryobacterium</taxon>
    </lineage>
</organism>
<evidence type="ECO:0000256" key="8">
    <source>
        <dbReference type="ARBA" id="ARBA00038436"/>
    </source>
</evidence>
<evidence type="ECO:0000256" key="9">
    <source>
        <dbReference type="SAM" id="Phobius"/>
    </source>
</evidence>
<sequence length="193" mass="21733">MRPFHRKDAPILRFSHALTRVENFLVCTCLAVATLVAIAQVLLRAILNIHLWWGEETIVYLIIYSTFLGAVITLRHNEHIAVKVFEPFLGRIGRRRMDILGILVTIAYLAIVGFFAWLLLFEPFSTSTVTPTLKLPLWVVEVAVPLGFTLMLLRAIEILVRLIRGLPASVDGDKSEFQREEEALGLGEGEAKL</sequence>
<dbReference type="EMBL" id="SOHL01000004">
    <property type="protein sequence ID" value="TFD73213.1"/>
    <property type="molecule type" value="Genomic_DNA"/>
</dbReference>
<keyword evidence="6 9" id="KW-1133">Transmembrane helix</keyword>
<evidence type="ECO:0000259" key="10">
    <source>
        <dbReference type="Pfam" id="PF04290"/>
    </source>
</evidence>
<dbReference type="Proteomes" id="UP000297983">
    <property type="component" value="Unassembled WGS sequence"/>
</dbReference>
<dbReference type="PANTHER" id="PTHR35011">
    <property type="entry name" value="2,3-DIKETO-L-GULONATE TRAP TRANSPORTER SMALL PERMEASE PROTEIN YIAM"/>
    <property type="match status" value="1"/>
</dbReference>
<evidence type="ECO:0000256" key="5">
    <source>
        <dbReference type="ARBA" id="ARBA00022692"/>
    </source>
</evidence>
<feature type="transmembrane region" description="Helical" evidence="9">
    <location>
        <begin position="97"/>
        <end position="120"/>
    </location>
</feature>
<keyword evidence="4" id="KW-0997">Cell inner membrane</keyword>
<dbReference type="InterPro" id="IPR055348">
    <property type="entry name" value="DctQ"/>
</dbReference>
<name>A0A4R9AYY4_9MICO</name>
<evidence type="ECO:0000313" key="11">
    <source>
        <dbReference type="EMBL" id="TFD73213.1"/>
    </source>
</evidence>
<feature type="transmembrane region" description="Helical" evidence="9">
    <location>
        <begin position="135"/>
        <end position="156"/>
    </location>
</feature>
<dbReference type="Pfam" id="PF04290">
    <property type="entry name" value="DctQ"/>
    <property type="match status" value="1"/>
</dbReference>
<keyword evidence="3" id="KW-1003">Cell membrane</keyword>
<evidence type="ECO:0000256" key="4">
    <source>
        <dbReference type="ARBA" id="ARBA00022519"/>
    </source>
</evidence>